<dbReference type="PANTHER" id="PTHR33570">
    <property type="entry name" value="4-CARBOXYMUCONOLACTONE DECARBOXYLASE FAMILY PROTEIN"/>
    <property type="match status" value="1"/>
</dbReference>
<dbReference type="InterPro" id="IPR029032">
    <property type="entry name" value="AhpD-like"/>
</dbReference>
<dbReference type="RefSeq" id="WP_042703717.1">
    <property type="nucleotide sequence ID" value="NZ_CP022111.1"/>
</dbReference>
<dbReference type="EMBL" id="CP022111">
    <property type="protein sequence ID" value="ASG22230.1"/>
    <property type="molecule type" value="Genomic_DNA"/>
</dbReference>
<evidence type="ECO:0000313" key="2">
    <source>
        <dbReference type="EMBL" id="ASG22230.1"/>
    </source>
</evidence>
<protein>
    <submittedName>
        <fullName evidence="2">Carboxymuconolactone decarboxylase</fullName>
    </submittedName>
</protein>
<keyword evidence="3" id="KW-1185">Reference proteome</keyword>
<reference evidence="2 3" key="1">
    <citation type="submission" date="2017-06" db="EMBL/GenBank/DDBJ databases">
        <title>Complete genome sequence of Nitrospirillum amazonense strain CBAmC, an endophytic nitrogen-fixing and plant growth-promoting bacterium, isolated from sugarcane.</title>
        <authorList>
            <person name="Schwab S."/>
            <person name="dos Santos Teixeira K.R."/>
            <person name="Simoes Araujo J.L."/>
            <person name="Soares Vidal M."/>
            <person name="Borges de Freitas H.R."/>
            <person name="Rivello Crivelaro A.L."/>
            <person name="Bueno de Camargo Nunes A."/>
            <person name="dos Santos C.M."/>
            <person name="Palmeira da Silva Rosa D."/>
            <person name="da Silva Padilha D."/>
            <person name="da Silva E."/>
            <person name="Araujo Terra L."/>
            <person name="Soares Mendes V."/>
            <person name="Farinelli L."/>
            <person name="Magalhaes Cruz L."/>
            <person name="Baldani J.I."/>
        </authorList>
    </citation>
    <scope>NUCLEOTIDE SEQUENCE [LARGE SCALE GENOMIC DNA]</scope>
    <source>
        <strain evidence="2 3">CBAmC</strain>
    </source>
</reference>
<dbReference type="SUPFAM" id="SSF69118">
    <property type="entry name" value="AhpD-like"/>
    <property type="match status" value="1"/>
</dbReference>
<dbReference type="InterPro" id="IPR052512">
    <property type="entry name" value="4CMD/NDH-1_regulator"/>
</dbReference>
<name>A0A248JUN3_9PROT</name>
<gene>
    <name evidence="2" type="ORF">Y958_14800</name>
</gene>
<feature type="domain" description="Carboxymuconolactone decarboxylase-like" evidence="1">
    <location>
        <begin position="42"/>
        <end position="119"/>
    </location>
</feature>
<accession>A0A248JUN3</accession>
<dbReference type="Proteomes" id="UP000197153">
    <property type="component" value="Chromosome 2"/>
</dbReference>
<dbReference type="PANTHER" id="PTHR33570:SF2">
    <property type="entry name" value="CARBOXYMUCONOLACTONE DECARBOXYLASE-LIKE DOMAIN-CONTAINING PROTEIN"/>
    <property type="match status" value="1"/>
</dbReference>
<dbReference type="InterPro" id="IPR003779">
    <property type="entry name" value="CMD-like"/>
</dbReference>
<dbReference type="GO" id="GO:0051920">
    <property type="term" value="F:peroxiredoxin activity"/>
    <property type="evidence" value="ECO:0007669"/>
    <property type="project" value="InterPro"/>
</dbReference>
<organism evidence="2 3">
    <name type="scientific">Nitrospirillum viridazoti CBAmc</name>
    <dbReference type="NCBI Taxonomy" id="1441467"/>
    <lineage>
        <taxon>Bacteria</taxon>
        <taxon>Pseudomonadati</taxon>
        <taxon>Pseudomonadota</taxon>
        <taxon>Alphaproteobacteria</taxon>
        <taxon>Rhodospirillales</taxon>
        <taxon>Azospirillaceae</taxon>
        <taxon>Nitrospirillum</taxon>
        <taxon>Nitrospirillum viridazoti</taxon>
    </lineage>
</organism>
<dbReference type="Gene3D" id="1.20.1290.10">
    <property type="entry name" value="AhpD-like"/>
    <property type="match status" value="1"/>
</dbReference>
<dbReference type="AlphaFoldDB" id="A0A248JUN3"/>
<sequence length="141" mass="14893">MPLDEKSERGLAVIGDMMGPTFSDALRTAATSGKFGSAISQMALHHAFADAWGREGLERKQKSLVVIGVLIAQRQTAELKNHVKIGVANGLTVAELEGVLIQALPYVGFPAVASATTAVIEALREVGLDPNVKTSEERGLL</sequence>
<evidence type="ECO:0000313" key="3">
    <source>
        <dbReference type="Proteomes" id="UP000197153"/>
    </source>
</evidence>
<dbReference type="KEGG" id="nao:Y958_14800"/>
<proteinExistence type="predicted"/>
<dbReference type="Pfam" id="PF02627">
    <property type="entry name" value="CMD"/>
    <property type="match status" value="1"/>
</dbReference>
<evidence type="ECO:0000259" key="1">
    <source>
        <dbReference type="Pfam" id="PF02627"/>
    </source>
</evidence>